<comment type="subcellular location">
    <subcellularLocation>
        <location evidence="8">Cell membrane</location>
        <topology evidence="8">Multi-pass membrane protein</topology>
    </subcellularLocation>
    <subcellularLocation>
        <location evidence="1">Membrane</location>
        <topology evidence="1">Multi-pass membrane protein</topology>
    </subcellularLocation>
</comment>
<evidence type="ECO:0000256" key="9">
    <source>
        <dbReference type="NCBIfam" id="TIGR00751"/>
    </source>
</evidence>
<accession>A0A0H5BNW9</accession>
<dbReference type="Gene3D" id="1.10.357.140">
    <property type="entry name" value="UbiA prenyltransferase"/>
    <property type="match status" value="1"/>
</dbReference>
<evidence type="ECO:0000256" key="6">
    <source>
        <dbReference type="ARBA" id="ARBA00022989"/>
    </source>
</evidence>
<evidence type="ECO:0000256" key="2">
    <source>
        <dbReference type="ARBA" id="ARBA00022428"/>
    </source>
</evidence>
<comment type="pathway">
    <text evidence="8">Quinol/quinone metabolism; menaquinone biosynthesis; menaquinol from 1,4-dihydroxy-2-naphthoate: step 1/2.</text>
</comment>
<dbReference type="EC" id="2.5.1.74" evidence="8 9"/>
<reference evidence="11" key="2">
    <citation type="submission" date="2015-11" db="EMBL/GenBank/DDBJ databases">
        <authorList>
            <person name="Zhang Y."/>
            <person name="Guo Z."/>
        </authorList>
    </citation>
    <scope>NUCLEOTIDE SEQUENCE</scope>
    <source>
        <strain evidence="11">1</strain>
    </source>
</reference>
<keyword evidence="5 8" id="KW-0812">Transmembrane</keyword>
<dbReference type="InterPro" id="IPR004657">
    <property type="entry name" value="MenA"/>
</dbReference>
<feature type="transmembrane region" description="Helical" evidence="8">
    <location>
        <begin position="284"/>
        <end position="301"/>
    </location>
</feature>
<feature type="transmembrane region" description="Helical" evidence="8">
    <location>
        <begin position="226"/>
        <end position="248"/>
    </location>
</feature>
<comment type="similarity">
    <text evidence="8">Belongs to the MenA family. Type 1 subfamily.</text>
</comment>
<sequence>MAMATGTGAASASIWWMAIRPRTLSMAIVPVAVGAASAVAGSGRFAVLGFLIALAVALAIQIGTNLLNDWRDGESGLDTADRLGPTRVTASGLMKPADVKRMAYIAFGCAAVAGLFAIVLGGVPMLVIGAASLVAGLGYSNGPRPISGTPFGEVFVLAFFGLAAVVGTHWLMTGAWSLTALMCGLQIGLPAAAVLLVNNHRDRVGDAASGRRTLAILLGPERSQSLYGLIMVGACLFGVLVALTSLSFGPLATLAALPLALALRRRIAAEAVGPGLNEVLVRTAQFQVLLGVLLVCGLLIAV</sequence>
<dbReference type="CDD" id="cd13962">
    <property type="entry name" value="PT_UbiA_UBIAD1"/>
    <property type="match status" value="1"/>
</dbReference>
<dbReference type="InterPro" id="IPR044878">
    <property type="entry name" value="UbiA_sf"/>
</dbReference>
<dbReference type="PIRSF" id="PIRSF005355">
    <property type="entry name" value="UBIAD1"/>
    <property type="match status" value="1"/>
</dbReference>
<dbReference type="GO" id="GO:0046428">
    <property type="term" value="F:1,4-dihydroxy-2-naphthoate polyprenyltransferase activity"/>
    <property type="evidence" value="ECO:0007669"/>
    <property type="project" value="UniProtKB-UniRule"/>
</dbReference>
<keyword evidence="7 8" id="KW-0472">Membrane</keyword>
<evidence type="ECO:0000256" key="7">
    <source>
        <dbReference type="ARBA" id="ARBA00023136"/>
    </source>
</evidence>
<dbReference type="EMBL" id="AP014854">
    <property type="protein sequence ID" value="BAR98368.1"/>
    <property type="molecule type" value="Genomic_DNA"/>
</dbReference>
<organism evidence="11 12">
    <name type="scientific">Blastochloris viridis</name>
    <name type="common">Rhodopseudomonas viridis</name>
    <dbReference type="NCBI Taxonomy" id="1079"/>
    <lineage>
        <taxon>Bacteria</taxon>
        <taxon>Pseudomonadati</taxon>
        <taxon>Pseudomonadota</taxon>
        <taxon>Alphaproteobacteria</taxon>
        <taxon>Hyphomicrobiales</taxon>
        <taxon>Blastochloridaceae</taxon>
        <taxon>Blastochloris</taxon>
    </lineage>
</organism>
<dbReference type="EMBL" id="LN907867">
    <property type="protein sequence ID" value="CUU41022.1"/>
    <property type="molecule type" value="Genomic_DNA"/>
</dbReference>
<dbReference type="STRING" id="1079.BVIR_563"/>
<protein>
    <recommendedName>
        <fullName evidence="8 9">1,4-dihydroxy-2-naphthoate octaprenyltransferase</fullName>
        <shortName evidence="8">DHNA-octaprenyltransferase</shortName>
        <ecNumber evidence="8 9">2.5.1.74</ecNumber>
    </recommendedName>
</protein>
<keyword evidence="3 8" id="KW-1003">Cell membrane</keyword>
<dbReference type="GO" id="GO:0005886">
    <property type="term" value="C:plasma membrane"/>
    <property type="evidence" value="ECO:0007669"/>
    <property type="project" value="UniProtKB-SubCell"/>
</dbReference>
<evidence type="ECO:0000313" key="10">
    <source>
        <dbReference type="EMBL" id="BAR98368.1"/>
    </source>
</evidence>
<evidence type="ECO:0000256" key="5">
    <source>
        <dbReference type="ARBA" id="ARBA00022692"/>
    </source>
</evidence>
<keyword evidence="6 8" id="KW-1133">Transmembrane helix</keyword>
<proteinExistence type="inferred from homology"/>
<reference evidence="12" key="3">
    <citation type="journal article" date="2016" name="Genome Announc.">
        <title>Revised genome sequence of the purple photosynthetic bacterium Blastochloris viridis.</title>
        <authorList>
            <person name="Liu L.N."/>
            <person name="Faulkner M."/>
            <person name="Liu X."/>
            <person name="Huang F."/>
            <person name="Darby A.C."/>
            <person name="Hall N."/>
        </authorList>
    </citation>
    <scope>NUCLEOTIDE SEQUENCE [LARGE SCALE GENOMIC DNA]</scope>
    <source>
        <strain evidence="12">ATCC 19567 / DSM 133 / F</strain>
    </source>
</reference>
<dbReference type="PANTHER" id="PTHR13929">
    <property type="entry name" value="1,4-DIHYDROXY-2-NAPHTHOATE OCTAPRENYLTRANSFERASE"/>
    <property type="match status" value="1"/>
</dbReference>
<gene>
    <name evidence="8 11" type="primary">menA</name>
    <name evidence="10" type="ORF">BV133_775</name>
    <name evidence="11" type="ORF">BVIRIDIS_00070</name>
</gene>
<dbReference type="AlphaFoldDB" id="A0A0H5BNW9"/>
<dbReference type="Proteomes" id="UP000065734">
    <property type="component" value="Chromosome I"/>
</dbReference>
<dbReference type="PANTHER" id="PTHR13929:SF0">
    <property type="entry name" value="UBIA PRENYLTRANSFERASE DOMAIN-CONTAINING PROTEIN 1"/>
    <property type="match status" value="1"/>
</dbReference>
<feature type="transmembrane region" description="Helical" evidence="8">
    <location>
        <begin position="178"/>
        <end position="197"/>
    </location>
</feature>
<evidence type="ECO:0000256" key="1">
    <source>
        <dbReference type="ARBA" id="ARBA00004141"/>
    </source>
</evidence>
<dbReference type="InterPro" id="IPR000537">
    <property type="entry name" value="UbiA_prenyltransferase"/>
</dbReference>
<dbReference type="GO" id="GO:0009234">
    <property type="term" value="P:menaquinone biosynthetic process"/>
    <property type="evidence" value="ECO:0007669"/>
    <property type="project" value="UniProtKB-UniRule"/>
</dbReference>
<evidence type="ECO:0000313" key="12">
    <source>
        <dbReference type="Proteomes" id="UP000065734"/>
    </source>
</evidence>
<dbReference type="NCBIfam" id="TIGR00751">
    <property type="entry name" value="menA"/>
    <property type="match status" value="1"/>
</dbReference>
<dbReference type="KEGG" id="bvr:BVIR_563"/>
<keyword evidence="4 8" id="KW-0808">Transferase</keyword>
<dbReference type="OrthoDB" id="9767568at2"/>
<reference evidence="10" key="1">
    <citation type="journal article" date="2015" name="Genome Announc.">
        <title>Complete Genome Sequence of the Bacteriochlorophyll b-Producing Photosynthetic Bacterium Blastochloris viridis.</title>
        <authorList>
            <person name="Tsukatani Y."/>
            <person name="Hirose Y."/>
            <person name="Harada J."/>
            <person name="Misawa N."/>
            <person name="Mori K."/>
            <person name="Inoue K."/>
            <person name="Tamiaki H."/>
        </authorList>
    </citation>
    <scope>NUCLEOTIDE SEQUENCE [LARGE SCALE GENOMIC DNA]</scope>
    <source>
        <strain evidence="10">DSM 133</strain>
    </source>
</reference>
<evidence type="ECO:0000256" key="8">
    <source>
        <dbReference type="HAMAP-Rule" id="MF_01937"/>
    </source>
</evidence>
<evidence type="ECO:0000313" key="11">
    <source>
        <dbReference type="EMBL" id="CUU41022.1"/>
    </source>
</evidence>
<dbReference type="InterPro" id="IPR026046">
    <property type="entry name" value="UBIAD1"/>
</dbReference>
<dbReference type="UniPathway" id="UPA00079">
    <property type="reaction ID" value="UER00168"/>
</dbReference>
<feature type="transmembrane region" description="Helical" evidence="8">
    <location>
        <begin position="102"/>
        <end position="119"/>
    </location>
</feature>
<comment type="function">
    <text evidence="8">Conversion of 1,4-dihydroxy-2-naphthoate (DHNA) to demethylmenaquinone (DMK).</text>
</comment>
<keyword evidence="12" id="KW-1185">Reference proteome</keyword>
<dbReference type="Pfam" id="PF01040">
    <property type="entry name" value="UbiA"/>
    <property type="match status" value="1"/>
</dbReference>
<keyword evidence="2 8" id="KW-0474">Menaquinone biosynthesis</keyword>
<feature type="transmembrane region" description="Helical" evidence="8">
    <location>
        <begin position="45"/>
        <end position="67"/>
    </location>
</feature>
<comment type="catalytic activity">
    <reaction evidence="8">
        <text>an all-trans-polyprenyl diphosphate + 1,4-dihydroxy-2-naphthoate + H(+) = a 2-demethylmenaquinol + CO2 + diphosphate</text>
        <dbReference type="Rhea" id="RHEA:26478"/>
        <dbReference type="Rhea" id="RHEA-COMP:9563"/>
        <dbReference type="Rhea" id="RHEA-COMP:9564"/>
        <dbReference type="ChEBI" id="CHEBI:11173"/>
        <dbReference type="ChEBI" id="CHEBI:15378"/>
        <dbReference type="ChEBI" id="CHEBI:16526"/>
        <dbReference type="ChEBI" id="CHEBI:33019"/>
        <dbReference type="ChEBI" id="CHEBI:55437"/>
        <dbReference type="ChEBI" id="CHEBI:58914"/>
        <dbReference type="EC" id="2.5.1.74"/>
    </reaction>
</comment>
<name>A0A0H5BNW9_BLAVI</name>
<evidence type="ECO:0000256" key="3">
    <source>
        <dbReference type="ARBA" id="ARBA00022475"/>
    </source>
</evidence>
<evidence type="ECO:0000256" key="4">
    <source>
        <dbReference type="ARBA" id="ARBA00022679"/>
    </source>
</evidence>
<feature type="transmembrane region" description="Helical" evidence="8">
    <location>
        <begin position="154"/>
        <end position="172"/>
    </location>
</feature>
<dbReference type="HAMAP" id="MF_01937">
    <property type="entry name" value="MenA_1"/>
    <property type="match status" value="1"/>
</dbReference>
<dbReference type="GO" id="GO:0042371">
    <property type="term" value="P:vitamin K biosynthetic process"/>
    <property type="evidence" value="ECO:0007669"/>
    <property type="project" value="TreeGrafter"/>
</dbReference>